<protein>
    <submittedName>
        <fullName evidence="2">Uncharacterized protein</fullName>
    </submittedName>
</protein>
<feature type="compositionally biased region" description="Polar residues" evidence="1">
    <location>
        <begin position="9"/>
        <end position="20"/>
    </location>
</feature>
<keyword evidence="3" id="KW-1185">Reference proteome</keyword>
<dbReference type="HOGENOM" id="CLU_129081_0_0_1"/>
<gene>
    <name evidence="2" type="ORF">GYMLUDRAFT_141656</name>
</gene>
<evidence type="ECO:0000313" key="2">
    <source>
        <dbReference type="EMBL" id="KIK50017.1"/>
    </source>
</evidence>
<reference evidence="2 3" key="1">
    <citation type="submission" date="2014-04" db="EMBL/GenBank/DDBJ databases">
        <title>Evolutionary Origins and Diversification of the Mycorrhizal Mutualists.</title>
        <authorList>
            <consortium name="DOE Joint Genome Institute"/>
            <consortium name="Mycorrhizal Genomics Consortium"/>
            <person name="Kohler A."/>
            <person name="Kuo A."/>
            <person name="Nagy L.G."/>
            <person name="Floudas D."/>
            <person name="Copeland A."/>
            <person name="Barry K.W."/>
            <person name="Cichocki N."/>
            <person name="Veneault-Fourrey C."/>
            <person name="LaButti K."/>
            <person name="Lindquist E.A."/>
            <person name="Lipzen A."/>
            <person name="Lundell T."/>
            <person name="Morin E."/>
            <person name="Murat C."/>
            <person name="Riley R."/>
            <person name="Ohm R."/>
            <person name="Sun H."/>
            <person name="Tunlid A."/>
            <person name="Henrissat B."/>
            <person name="Grigoriev I.V."/>
            <person name="Hibbett D.S."/>
            <person name="Martin F."/>
        </authorList>
    </citation>
    <scope>NUCLEOTIDE SEQUENCE [LARGE SCALE GENOMIC DNA]</scope>
    <source>
        <strain evidence="2 3">FD-317 M1</strain>
    </source>
</reference>
<dbReference type="AlphaFoldDB" id="A0A0D0BX02"/>
<accession>A0A0D0BX02</accession>
<name>A0A0D0BX02_9AGAR</name>
<evidence type="ECO:0000313" key="3">
    <source>
        <dbReference type="Proteomes" id="UP000053593"/>
    </source>
</evidence>
<evidence type="ECO:0000256" key="1">
    <source>
        <dbReference type="SAM" id="MobiDB-lite"/>
    </source>
</evidence>
<proteinExistence type="predicted"/>
<dbReference type="OrthoDB" id="2634326at2759"/>
<feature type="region of interest" description="Disordered" evidence="1">
    <location>
        <begin position="1"/>
        <end position="20"/>
    </location>
</feature>
<organism evidence="2 3">
    <name type="scientific">Collybiopsis luxurians FD-317 M1</name>
    <dbReference type="NCBI Taxonomy" id="944289"/>
    <lineage>
        <taxon>Eukaryota</taxon>
        <taxon>Fungi</taxon>
        <taxon>Dikarya</taxon>
        <taxon>Basidiomycota</taxon>
        <taxon>Agaricomycotina</taxon>
        <taxon>Agaricomycetes</taxon>
        <taxon>Agaricomycetidae</taxon>
        <taxon>Agaricales</taxon>
        <taxon>Marasmiineae</taxon>
        <taxon>Omphalotaceae</taxon>
        <taxon>Collybiopsis</taxon>
        <taxon>Collybiopsis luxurians</taxon>
    </lineage>
</organism>
<dbReference type="EMBL" id="KN834939">
    <property type="protein sequence ID" value="KIK50017.1"/>
    <property type="molecule type" value="Genomic_DNA"/>
</dbReference>
<feature type="non-terminal residue" evidence="2">
    <location>
        <position position="184"/>
    </location>
</feature>
<sequence>ESALRSLSEHNQALRSPSGVNSGFRVPPVRNIISPAKSETVRLLFHGWLRVRDVILTQLNGSSLSLTSKQWRCLLEVCGWKYNDVDPSTATGKRQMEMRVLLDRFCNTSHSNSEDFSVRPVFWGGSSLSAATDFPTDIGREIIWELQELGFRNDLIALDKHVDESKMRPAERRALLNGCWEGTA</sequence>
<dbReference type="Proteomes" id="UP000053593">
    <property type="component" value="Unassembled WGS sequence"/>
</dbReference>
<feature type="non-terminal residue" evidence="2">
    <location>
        <position position="1"/>
    </location>
</feature>